<reference evidence="3" key="1">
    <citation type="submission" date="2017-03" db="EMBL/GenBank/DDBJ databases">
        <title>Phytopthora megakarya and P. palmivora, two closely related causual agents of cacao black pod achieved similar genome size and gene model numbers by different mechanisms.</title>
        <authorList>
            <person name="Ali S."/>
            <person name="Shao J."/>
            <person name="Larry D.J."/>
            <person name="Kronmiller B."/>
            <person name="Shen D."/>
            <person name="Strem M.D."/>
            <person name="Melnick R.L."/>
            <person name="Guiltinan M.J."/>
            <person name="Tyler B.M."/>
            <person name="Meinhardt L.W."/>
            <person name="Bailey B.A."/>
        </authorList>
    </citation>
    <scope>NUCLEOTIDE SEQUENCE [LARGE SCALE GENOMIC DNA]</scope>
    <source>
        <strain evidence="3">zdho120</strain>
    </source>
</reference>
<organism evidence="2 3">
    <name type="scientific">Phytophthora megakarya</name>
    <dbReference type="NCBI Taxonomy" id="4795"/>
    <lineage>
        <taxon>Eukaryota</taxon>
        <taxon>Sar</taxon>
        <taxon>Stramenopiles</taxon>
        <taxon>Oomycota</taxon>
        <taxon>Peronosporomycetes</taxon>
        <taxon>Peronosporales</taxon>
        <taxon>Peronosporaceae</taxon>
        <taxon>Phytophthora</taxon>
    </lineage>
</organism>
<evidence type="ECO:0000256" key="1">
    <source>
        <dbReference type="SAM" id="Phobius"/>
    </source>
</evidence>
<dbReference type="OrthoDB" id="2439059at2759"/>
<name>A0A225UZG6_9STRA</name>
<dbReference type="AlphaFoldDB" id="A0A225UZG6"/>
<keyword evidence="1" id="KW-0472">Membrane</keyword>
<keyword evidence="2" id="KW-0347">Helicase</keyword>
<gene>
    <name evidence="2" type="ORF">PHMEG_00031898</name>
</gene>
<proteinExistence type="predicted"/>
<dbReference type="PROSITE" id="PS51257">
    <property type="entry name" value="PROKAR_LIPOPROTEIN"/>
    <property type="match status" value="1"/>
</dbReference>
<keyword evidence="3" id="KW-1185">Reference proteome</keyword>
<evidence type="ECO:0000313" key="2">
    <source>
        <dbReference type="EMBL" id="OWY97549.1"/>
    </source>
</evidence>
<keyword evidence="2" id="KW-0067">ATP-binding</keyword>
<keyword evidence="2" id="KW-0547">Nucleotide-binding</keyword>
<dbReference type="EMBL" id="NBNE01010329">
    <property type="protein sequence ID" value="OWY97549.1"/>
    <property type="molecule type" value="Genomic_DNA"/>
</dbReference>
<feature type="transmembrane region" description="Helical" evidence="1">
    <location>
        <begin position="7"/>
        <end position="25"/>
    </location>
</feature>
<keyword evidence="1" id="KW-0812">Transmembrane</keyword>
<sequence length="200" mass="22634">MSSIGRIVLIASFFCFYFATVVLLSCTNTSGAFRDATFAIGHLDDNQEWLHGLTEATAEKMPYQLHQLIAIVLAYSLPTRADKEEFKGQISEGVARNNEEKDVAENIHREHEVRVRMTEYKTLIYVAHYLAFNGKMLKLYGLPYPNTYHDVSAEVDGPATESIVQQELNAYSPTDLEHVTELVGQLNRNQRTFSIKQTGQ</sequence>
<evidence type="ECO:0000313" key="3">
    <source>
        <dbReference type="Proteomes" id="UP000198211"/>
    </source>
</evidence>
<keyword evidence="1" id="KW-1133">Transmembrane helix</keyword>
<accession>A0A225UZG6</accession>
<keyword evidence="2" id="KW-0378">Hydrolase</keyword>
<comment type="caution">
    <text evidence="2">The sequence shown here is derived from an EMBL/GenBank/DDBJ whole genome shotgun (WGS) entry which is preliminary data.</text>
</comment>
<dbReference type="GO" id="GO:0004386">
    <property type="term" value="F:helicase activity"/>
    <property type="evidence" value="ECO:0007669"/>
    <property type="project" value="UniProtKB-KW"/>
</dbReference>
<protein>
    <submittedName>
        <fullName evidence="2">Helitron helicase</fullName>
    </submittedName>
</protein>
<dbReference type="Proteomes" id="UP000198211">
    <property type="component" value="Unassembled WGS sequence"/>
</dbReference>